<proteinExistence type="predicted"/>
<dbReference type="EMBL" id="JAAHFQ010000314">
    <property type="protein sequence ID" value="NER29134.1"/>
    <property type="molecule type" value="Genomic_DNA"/>
</dbReference>
<dbReference type="AlphaFoldDB" id="A0A6B3NGJ0"/>
<name>A0A6B3NGJ0_9CYAN</name>
<reference evidence="1" key="1">
    <citation type="submission" date="2019-11" db="EMBL/GenBank/DDBJ databases">
        <title>Genomic insights into an expanded diversity of filamentous marine cyanobacteria reveals the extraordinary biosynthetic potential of Moorea and Okeania.</title>
        <authorList>
            <person name="Ferreira Leao T."/>
            <person name="Wang M."/>
            <person name="Moss N."/>
            <person name="Da Silva R."/>
            <person name="Sanders J."/>
            <person name="Nurk S."/>
            <person name="Gurevich A."/>
            <person name="Humphrey G."/>
            <person name="Reher R."/>
            <person name="Zhu Q."/>
            <person name="Belda-Ferre P."/>
            <person name="Glukhov E."/>
            <person name="Rex R."/>
            <person name="Dorrestein P.C."/>
            <person name="Knight R."/>
            <person name="Pevzner P."/>
            <person name="Gerwick W.H."/>
            <person name="Gerwick L."/>
        </authorList>
    </citation>
    <scope>NUCLEOTIDE SEQUENCE</scope>
    <source>
        <strain evidence="1">SIO1C4</strain>
    </source>
</reference>
<sequence length="73" mass="8504">MHVDFYGKTERNLRKVTQKYGVKFEHPSFEQKRRLVQQLCDIAATKGITLYSCCDDTLISDGVKLLQIMDHEL</sequence>
<gene>
    <name evidence="1" type="ORF">F6J89_16235</name>
</gene>
<evidence type="ECO:0000313" key="1">
    <source>
        <dbReference type="EMBL" id="NER29134.1"/>
    </source>
</evidence>
<accession>A0A6B3NGJ0</accession>
<comment type="caution">
    <text evidence="1">The sequence shown here is derived from an EMBL/GenBank/DDBJ whole genome shotgun (WGS) entry which is preliminary data.</text>
</comment>
<organism evidence="1">
    <name type="scientific">Symploca sp. SIO1C4</name>
    <dbReference type="NCBI Taxonomy" id="2607765"/>
    <lineage>
        <taxon>Bacteria</taxon>
        <taxon>Bacillati</taxon>
        <taxon>Cyanobacteriota</taxon>
        <taxon>Cyanophyceae</taxon>
        <taxon>Coleofasciculales</taxon>
        <taxon>Coleofasciculaceae</taxon>
        <taxon>Symploca</taxon>
    </lineage>
</organism>
<protein>
    <submittedName>
        <fullName evidence="1">DUF1848 domain-containing protein</fullName>
    </submittedName>
</protein>